<dbReference type="PANTHER" id="PTHR33799:SF1">
    <property type="entry name" value="PTS SYSTEM MANNOSE-SPECIFIC EIIAB COMPONENT-RELATED"/>
    <property type="match status" value="1"/>
</dbReference>
<protein>
    <submittedName>
        <fullName evidence="10">PTS mannose transporter subunit IIA</fullName>
    </submittedName>
</protein>
<evidence type="ECO:0000259" key="9">
    <source>
        <dbReference type="PROSITE" id="PS51096"/>
    </source>
</evidence>
<dbReference type="NCBIfam" id="TIGR00824">
    <property type="entry name" value="EIIA-man"/>
    <property type="match status" value="1"/>
</dbReference>
<dbReference type="InterPro" id="IPR036662">
    <property type="entry name" value="PTS_EIIA_man-typ_sf"/>
</dbReference>
<organism evidence="10 11">
    <name type="scientific">Levilactobacillus bambusae</name>
    <dbReference type="NCBI Taxonomy" id="2024736"/>
    <lineage>
        <taxon>Bacteria</taxon>
        <taxon>Bacillati</taxon>
        <taxon>Bacillota</taxon>
        <taxon>Bacilli</taxon>
        <taxon>Lactobacillales</taxon>
        <taxon>Lactobacillaceae</taxon>
        <taxon>Levilactobacillus</taxon>
    </lineage>
</organism>
<evidence type="ECO:0000256" key="8">
    <source>
        <dbReference type="ARBA" id="ARBA00022777"/>
    </source>
</evidence>
<dbReference type="CDD" id="cd00006">
    <property type="entry name" value="PTS_IIA_man"/>
    <property type="match status" value="1"/>
</dbReference>
<accession>A0A2V1MWG1</accession>
<evidence type="ECO:0000256" key="5">
    <source>
        <dbReference type="ARBA" id="ARBA00022597"/>
    </source>
</evidence>
<dbReference type="InterPro" id="IPR013789">
    <property type="entry name" value="PTS_EIIA_man"/>
</dbReference>
<keyword evidence="3" id="KW-0963">Cytoplasm</keyword>
<dbReference type="InterPro" id="IPR033887">
    <property type="entry name" value="PTS_IIA_man"/>
</dbReference>
<keyword evidence="2" id="KW-0813">Transport</keyword>
<dbReference type="SUPFAM" id="SSF53062">
    <property type="entry name" value="PTS system fructose IIA component-like"/>
    <property type="match status" value="1"/>
</dbReference>
<dbReference type="GO" id="GO:0009401">
    <property type="term" value="P:phosphoenolpyruvate-dependent sugar phosphotransferase system"/>
    <property type="evidence" value="ECO:0007669"/>
    <property type="project" value="UniProtKB-KW"/>
</dbReference>
<keyword evidence="4" id="KW-0597">Phosphoprotein</keyword>
<reference evidence="10 11" key="1">
    <citation type="journal article" date="2018" name="Int. J. Syst. Evol. Microbiol.">
        <title>Lactobacillus bambusae sp. nov., isolated from a traditional fermented Ma-bamboo shoots of Taiwan.</title>
        <authorList>
            <person name="Wang L.-T."/>
        </authorList>
    </citation>
    <scope>NUCLEOTIDE SEQUENCE [LARGE SCALE GENOMIC DNA]</scope>
    <source>
        <strain evidence="10 11">BS-W1</strain>
    </source>
</reference>
<keyword evidence="7" id="KW-0598">Phosphotransferase system</keyword>
<dbReference type="RefSeq" id="WP_109250864.1">
    <property type="nucleotide sequence ID" value="NZ_QCXQ01000006.1"/>
</dbReference>
<dbReference type="GO" id="GO:0016773">
    <property type="term" value="F:phosphotransferase activity, alcohol group as acceptor"/>
    <property type="evidence" value="ECO:0007669"/>
    <property type="project" value="InterPro"/>
</dbReference>
<dbReference type="Proteomes" id="UP000245080">
    <property type="component" value="Unassembled WGS sequence"/>
</dbReference>
<proteinExistence type="predicted"/>
<feature type="domain" description="PTS EIIA type-4" evidence="9">
    <location>
        <begin position="1"/>
        <end position="124"/>
    </location>
</feature>
<comment type="subcellular location">
    <subcellularLocation>
        <location evidence="1">Cytoplasm</location>
    </subcellularLocation>
</comment>
<dbReference type="AlphaFoldDB" id="A0A2V1MWG1"/>
<gene>
    <name evidence="10" type="ORF">DCM90_08105</name>
</gene>
<evidence type="ECO:0000313" key="11">
    <source>
        <dbReference type="Proteomes" id="UP000245080"/>
    </source>
</evidence>
<dbReference type="GO" id="GO:0005737">
    <property type="term" value="C:cytoplasm"/>
    <property type="evidence" value="ECO:0007669"/>
    <property type="project" value="UniProtKB-SubCell"/>
</dbReference>
<dbReference type="PANTHER" id="PTHR33799">
    <property type="entry name" value="PTS PERMEASE-RELATED-RELATED"/>
    <property type="match status" value="1"/>
</dbReference>
<dbReference type="PROSITE" id="PS51096">
    <property type="entry name" value="PTS_EIIA_TYPE_4"/>
    <property type="match status" value="1"/>
</dbReference>
<dbReference type="GO" id="GO:0016020">
    <property type="term" value="C:membrane"/>
    <property type="evidence" value="ECO:0007669"/>
    <property type="project" value="InterPro"/>
</dbReference>
<dbReference type="EMBL" id="QCXQ01000006">
    <property type="protein sequence ID" value="PWF99406.1"/>
    <property type="molecule type" value="Genomic_DNA"/>
</dbReference>
<evidence type="ECO:0000313" key="10">
    <source>
        <dbReference type="EMBL" id="PWF99406.1"/>
    </source>
</evidence>
<keyword evidence="5" id="KW-0762">Sugar transport</keyword>
<evidence type="ECO:0000256" key="7">
    <source>
        <dbReference type="ARBA" id="ARBA00022683"/>
    </source>
</evidence>
<keyword evidence="11" id="KW-1185">Reference proteome</keyword>
<dbReference type="GO" id="GO:0016301">
    <property type="term" value="F:kinase activity"/>
    <property type="evidence" value="ECO:0007669"/>
    <property type="project" value="UniProtKB-KW"/>
</dbReference>
<evidence type="ECO:0000256" key="2">
    <source>
        <dbReference type="ARBA" id="ARBA00022448"/>
    </source>
</evidence>
<evidence type="ECO:0000256" key="1">
    <source>
        <dbReference type="ARBA" id="ARBA00004496"/>
    </source>
</evidence>
<evidence type="ECO:0000256" key="6">
    <source>
        <dbReference type="ARBA" id="ARBA00022679"/>
    </source>
</evidence>
<comment type="caution">
    <text evidence="10">The sequence shown here is derived from an EMBL/GenBank/DDBJ whole genome shotgun (WGS) entry which is preliminary data.</text>
</comment>
<evidence type="ECO:0000256" key="3">
    <source>
        <dbReference type="ARBA" id="ARBA00022490"/>
    </source>
</evidence>
<evidence type="ECO:0000256" key="4">
    <source>
        <dbReference type="ARBA" id="ARBA00022553"/>
    </source>
</evidence>
<keyword evidence="6" id="KW-0808">Transferase</keyword>
<dbReference type="Pfam" id="PF03610">
    <property type="entry name" value="EIIA-man"/>
    <property type="match status" value="1"/>
</dbReference>
<sequence length="141" mass="15652">MIAIVLTSHGEFAKGILQSATMILGEQEKVVADIFKPGEGPEDLKKRFDQSLAEFDETDQVLFLCDLWGGTPFNQASQIVAQNSDRMALITGLNLPMLVESYTYRDQPLDEVVSHLEEVGREGIKHLDLSSLNDEEGDDLL</sequence>
<dbReference type="Gene3D" id="3.40.50.510">
    <property type="entry name" value="Phosphotransferase system, mannose-type IIA component"/>
    <property type="match status" value="1"/>
</dbReference>
<name>A0A2V1MWG1_9LACO</name>
<dbReference type="InterPro" id="IPR051471">
    <property type="entry name" value="Bacterial_PTS_sugar_comp"/>
</dbReference>
<keyword evidence="8" id="KW-0418">Kinase</keyword>
<dbReference type="InterPro" id="IPR004701">
    <property type="entry name" value="PTS_EIIA_man-typ"/>
</dbReference>
<dbReference type="OrthoDB" id="9799827at2"/>